<evidence type="ECO:0008006" key="3">
    <source>
        <dbReference type="Google" id="ProtNLM"/>
    </source>
</evidence>
<dbReference type="InterPro" id="IPR010033">
    <property type="entry name" value="HAD_SF_ppase_IIIC"/>
</dbReference>
<gene>
    <name evidence="1" type="ORF">UX24_C0001G0006</name>
</gene>
<organism evidence="1 2">
    <name type="scientific">Candidatus Giovannonibacteria bacterium GW2011_GWB1_45_9b</name>
    <dbReference type="NCBI Taxonomy" id="1618653"/>
    <lineage>
        <taxon>Bacteria</taxon>
        <taxon>Candidatus Giovannoniibacteriota</taxon>
    </lineage>
</organism>
<dbReference type="Proteomes" id="UP000034020">
    <property type="component" value="Unassembled WGS sequence"/>
</dbReference>
<evidence type="ECO:0000313" key="1">
    <source>
        <dbReference type="EMBL" id="KKU16810.1"/>
    </source>
</evidence>
<dbReference type="InterPro" id="IPR036412">
    <property type="entry name" value="HAD-like_sf"/>
</dbReference>
<proteinExistence type="predicted"/>
<name>A0A0G1R7A6_9BACT</name>
<dbReference type="AlphaFoldDB" id="A0A0G1R7A6"/>
<dbReference type="NCBIfam" id="TIGR01686">
    <property type="entry name" value="FkbH"/>
    <property type="match status" value="1"/>
</dbReference>
<dbReference type="PATRIC" id="fig|1618653.3.peg.6"/>
<dbReference type="SUPFAM" id="SSF56784">
    <property type="entry name" value="HAD-like"/>
    <property type="match status" value="1"/>
</dbReference>
<sequence length="348" mass="39748">MKKCLVLDLDNTLWGGIVGEDGMRGIKLDLNGGSGYIAFQQAILDLHDRGIILAINSKNNYEDAIQVIREHPNMVLRENNFASIFINWEDKIENMKKIAEEINIGLDSMVFIDDDPINQALIKNYLPDVDAPNLPANPEQYAKFLLDLPYFKNMKAITDEDKMRGNLYVTERLRKTAEQKYVSREDFLKSLNIEVSCFMDDKSCVPRLAQLTEKTNQFNSNKQPFSEDEINQSIDAKNRSVFYCSARDKFGDYGVVGAAFVSTKDKEWIIESILMSCRALGRGIEEAFLQFIADNAVQNSAQKLSALFTESKKNKPAKEFLAKYFQNFSMELKNINIAPSWIKLSWKK</sequence>
<dbReference type="InterPro" id="IPR010037">
    <property type="entry name" value="FkbH_domain"/>
</dbReference>
<protein>
    <recommendedName>
        <fullName evidence="3">FCP1 homology domain-containing protein</fullName>
    </recommendedName>
</protein>
<dbReference type="NCBIfam" id="TIGR01681">
    <property type="entry name" value="HAD-SF-IIIC"/>
    <property type="match status" value="1"/>
</dbReference>
<reference evidence="1 2" key="1">
    <citation type="journal article" date="2015" name="Nature">
        <title>rRNA introns, odd ribosomes, and small enigmatic genomes across a large radiation of phyla.</title>
        <authorList>
            <person name="Brown C.T."/>
            <person name="Hug L.A."/>
            <person name="Thomas B.C."/>
            <person name="Sharon I."/>
            <person name="Castelle C.J."/>
            <person name="Singh A."/>
            <person name="Wilkins M.J."/>
            <person name="Williams K.H."/>
            <person name="Banfield J.F."/>
        </authorList>
    </citation>
    <scope>NUCLEOTIDE SEQUENCE [LARGE SCALE GENOMIC DNA]</scope>
</reference>
<dbReference type="EMBL" id="LCLL01000001">
    <property type="protein sequence ID" value="KKU16810.1"/>
    <property type="molecule type" value="Genomic_DNA"/>
</dbReference>
<comment type="caution">
    <text evidence="1">The sequence shown here is derived from an EMBL/GenBank/DDBJ whole genome shotgun (WGS) entry which is preliminary data.</text>
</comment>
<dbReference type="InterPro" id="IPR023214">
    <property type="entry name" value="HAD_sf"/>
</dbReference>
<dbReference type="Gene3D" id="3.40.50.1000">
    <property type="entry name" value="HAD superfamily/HAD-like"/>
    <property type="match status" value="1"/>
</dbReference>
<evidence type="ECO:0000313" key="2">
    <source>
        <dbReference type="Proteomes" id="UP000034020"/>
    </source>
</evidence>
<accession>A0A0G1R7A6</accession>